<dbReference type="InterPro" id="IPR005263">
    <property type="entry name" value="DapA"/>
</dbReference>
<dbReference type="Proteomes" id="UP001224359">
    <property type="component" value="Unassembled WGS sequence"/>
</dbReference>
<feature type="site" description="Part of a proton relay during catalysis" evidence="12">
    <location>
        <position position="108"/>
    </location>
</feature>
<proteinExistence type="inferred from homology"/>
<evidence type="ECO:0000256" key="1">
    <source>
        <dbReference type="ARBA" id="ARBA00003294"/>
    </source>
</evidence>
<keyword evidence="15" id="KW-1185">Reference proteome</keyword>
<comment type="similarity">
    <text evidence="3 12 13">Belongs to the DapA family.</text>
</comment>
<dbReference type="GO" id="GO:0008840">
    <property type="term" value="F:4-hydroxy-tetrahydrodipicolinate synthase activity"/>
    <property type="evidence" value="ECO:0007669"/>
    <property type="project" value="UniProtKB-EC"/>
</dbReference>
<dbReference type="PROSITE" id="PS00665">
    <property type="entry name" value="DHDPS_1"/>
    <property type="match status" value="1"/>
</dbReference>
<evidence type="ECO:0000256" key="2">
    <source>
        <dbReference type="ARBA" id="ARBA00005120"/>
    </source>
</evidence>
<dbReference type="InterPro" id="IPR020625">
    <property type="entry name" value="Schiff_base-form_aldolases_AS"/>
</dbReference>
<dbReference type="EC" id="4.3.3.7" evidence="4 12"/>
<comment type="subunit">
    <text evidence="12">Homotetramer; dimer of dimers.</text>
</comment>
<evidence type="ECO:0000256" key="3">
    <source>
        <dbReference type="ARBA" id="ARBA00007592"/>
    </source>
</evidence>
<dbReference type="CDD" id="cd00950">
    <property type="entry name" value="DHDPS"/>
    <property type="match status" value="1"/>
</dbReference>
<keyword evidence="6 12" id="KW-0028">Amino-acid biosynthesis</keyword>
<evidence type="ECO:0000256" key="9">
    <source>
        <dbReference type="ARBA" id="ARBA00023239"/>
    </source>
</evidence>
<sequence>MNFGQVLTAMVTPFDQQGDVDFDATRTLINYLLNNGTDGLVVAGTTGESPTLTHEEKLQLFRFVTEEVNGRVPVIANTGSNNTRASIQLSQEAESIGVDAVMLVTPYYNKPSQEGMFQHFSTIAESIETPVMLYNIPGRSAVGMTADTIVRLSQVDNIVSIKEASGDLDQVTTIINQTSDDFTLYTGEDSQTLPTFAVGGIGVVSVSSHILGNEMQDMLNAHRNGDTAYAARMHGYVMPFMNAMFSAPSPTPVKEALNQIGVPVGSVRLPLIPLNDTERQALTPLIQSYTTSQDVG</sequence>
<feature type="binding site" evidence="12">
    <location>
        <position position="204"/>
    </location>
    <ligand>
        <name>pyruvate</name>
        <dbReference type="ChEBI" id="CHEBI:15361"/>
    </ligand>
</feature>
<evidence type="ECO:0000256" key="12">
    <source>
        <dbReference type="HAMAP-Rule" id="MF_00418"/>
    </source>
</evidence>
<dbReference type="EMBL" id="JAUSTQ010000006">
    <property type="protein sequence ID" value="MDQ0159772.1"/>
    <property type="molecule type" value="Genomic_DNA"/>
</dbReference>
<protein>
    <recommendedName>
        <fullName evidence="4 12">4-hydroxy-tetrahydrodipicolinate synthase</fullName>
        <shortName evidence="12">HTPA synthase</shortName>
        <ecNumber evidence="4 12">4.3.3.7</ecNumber>
    </recommendedName>
</protein>
<dbReference type="PANTHER" id="PTHR12128:SF66">
    <property type="entry name" value="4-HYDROXY-2-OXOGLUTARATE ALDOLASE, MITOCHONDRIAL"/>
    <property type="match status" value="1"/>
</dbReference>
<dbReference type="NCBIfam" id="TIGR00674">
    <property type="entry name" value="dapA"/>
    <property type="match status" value="1"/>
</dbReference>
<dbReference type="Pfam" id="PF00701">
    <property type="entry name" value="DHDPS"/>
    <property type="match status" value="1"/>
</dbReference>
<accession>A0ABT9VFL8</accession>
<evidence type="ECO:0000256" key="11">
    <source>
        <dbReference type="ARBA" id="ARBA00047836"/>
    </source>
</evidence>
<evidence type="ECO:0000256" key="6">
    <source>
        <dbReference type="ARBA" id="ARBA00022605"/>
    </source>
</evidence>
<dbReference type="InterPro" id="IPR020624">
    <property type="entry name" value="Schiff_base-form_aldolases_CS"/>
</dbReference>
<dbReference type="PANTHER" id="PTHR12128">
    <property type="entry name" value="DIHYDRODIPICOLINATE SYNTHASE"/>
    <property type="match status" value="1"/>
</dbReference>
<evidence type="ECO:0000256" key="13">
    <source>
        <dbReference type="PIRNR" id="PIRNR001365"/>
    </source>
</evidence>
<feature type="active site" description="Schiff-base intermediate with substrate" evidence="12">
    <location>
        <position position="162"/>
    </location>
</feature>
<evidence type="ECO:0000256" key="8">
    <source>
        <dbReference type="ARBA" id="ARBA00023154"/>
    </source>
</evidence>
<gene>
    <name evidence="12" type="primary">dapA</name>
    <name evidence="14" type="ORF">J2S77_001758</name>
</gene>
<keyword evidence="7 12" id="KW-0220">Diaminopimelate biosynthesis</keyword>
<evidence type="ECO:0000256" key="7">
    <source>
        <dbReference type="ARBA" id="ARBA00022915"/>
    </source>
</evidence>
<comment type="caution">
    <text evidence="12">Was originally thought to be a dihydrodipicolinate synthase (DHDPS), catalyzing the condensation of (S)-aspartate-beta-semialdehyde [(S)-ASA] and pyruvate to dihydrodipicolinate (DHDP). However, it was shown in E.coli that the product of the enzymatic reaction is not dihydrodipicolinate but in fact (4S)-4-hydroxy-2,3,4,5-tetrahydro-(2S)-dipicolinic acid (HTPA), and that the consecutive dehydration reaction leading to DHDP is not spontaneous but catalyzed by DapB.</text>
</comment>
<feature type="site" description="Part of a proton relay during catalysis" evidence="12">
    <location>
        <position position="45"/>
    </location>
</feature>
<organism evidence="14 15">
    <name type="scientific">Alkalibacillus salilacus</name>
    <dbReference type="NCBI Taxonomy" id="284582"/>
    <lineage>
        <taxon>Bacteria</taxon>
        <taxon>Bacillati</taxon>
        <taxon>Bacillota</taxon>
        <taxon>Bacilli</taxon>
        <taxon>Bacillales</taxon>
        <taxon>Bacillaceae</taxon>
        <taxon>Alkalibacillus</taxon>
    </lineage>
</organism>
<evidence type="ECO:0000256" key="10">
    <source>
        <dbReference type="ARBA" id="ARBA00023270"/>
    </source>
</evidence>
<keyword evidence="8 12" id="KW-0457">Lysine biosynthesis</keyword>
<feature type="binding site" evidence="12">
    <location>
        <position position="46"/>
    </location>
    <ligand>
        <name>pyruvate</name>
        <dbReference type="ChEBI" id="CHEBI:15361"/>
    </ligand>
</feature>
<evidence type="ECO:0000256" key="4">
    <source>
        <dbReference type="ARBA" id="ARBA00012086"/>
    </source>
</evidence>
<keyword evidence="9 12" id="KW-0456">Lyase</keyword>
<comment type="pathway">
    <text evidence="2 12">Amino-acid biosynthesis; L-lysine biosynthesis via DAP pathway; (S)-tetrahydrodipicolinate from L-aspartate: step 3/4.</text>
</comment>
<name>A0ABT9VFL8_9BACI</name>
<dbReference type="PROSITE" id="PS00666">
    <property type="entry name" value="DHDPS_2"/>
    <property type="match status" value="1"/>
</dbReference>
<reference evidence="14 15" key="1">
    <citation type="submission" date="2023-07" db="EMBL/GenBank/DDBJ databases">
        <title>Genomic Encyclopedia of Type Strains, Phase IV (KMG-IV): sequencing the most valuable type-strain genomes for metagenomic binning, comparative biology and taxonomic classification.</title>
        <authorList>
            <person name="Goeker M."/>
        </authorList>
    </citation>
    <scope>NUCLEOTIDE SEQUENCE [LARGE SCALE GENOMIC DNA]</scope>
    <source>
        <strain evidence="14 15">DSM 16460</strain>
    </source>
</reference>
<comment type="subcellular location">
    <subcellularLocation>
        <location evidence="12">Cytoplasm</location>
    </subcellularLocation>
</comment>
<dbReference type="SMART" id="SM01130">
    <property type="entry name" value="DHDPS"/>
    <property type="match status" value="1"/>
</dbReference>
<dbReference type="PRINTS" id="PR00146">
    <property type="entry name" value="DHPICSNTHASE"/>
</dbReference>
<dbReference type="Gene3D" id="3.20.20.70">
    <property type="entry name" value="Aldolase class I"/>
    <property type="match status" value="1"/>
</dbReference>
<evidence type="ECO:0000313" key="14">
    <source>
        <dbReference type="EMBL" id="MDQ0159772.1"/>
    </source>
</evidence>
<dbReference type="HAMAP" id="MF_00418">
    <property type="entry name" value="DapA"/>
    <property type="match status" value="1"/>
</dbReference>
<dbReference type="RefSeq" id="WP_306976498.1">
    <property type="nucleotide sequence ID" value="NZ_JAUSTQ010000006.1"/>
</dbReference>
<keyword evidence="5 12" id="KW-0963">Cytoplasm</keyword>
<dbReference type="SUPFAM" id="SSF51569">
    <property type="entry name" value="Aldolase"/>
    <property type="match status" value="1"/>
</dbReference>
<comment type="catalytic activity">
    <reaction evidence="11 12">
        <text>L-aspartate 4-semialdehyde + pyruvate = (2S,4S)-4-hydroxy-2,3,4,5-tetrahydrodipicolinate + H2O + H(+)</text>
        <dbReference type="Rhea" id="RHEA:34171"/>
        <dbReference type="ChEBI" id="CHEBI:15361"/>
        <dbReference type="ChEBI" id="CHEBI:15377"/>
        <dbReference type="ChEBI" id="CHEBI:15378"/>
        <dbReference type="ChEBI" id="CHEBI:67139"/>
        <dbReference type="ChEBI" id="CHEBI:537519"/>
        <dbReference type="EC" id="4.3.3.7"/>
    </reaction>
</comment>
<feature type="active site" description="Proton donor/acceptor" evidence="12">
    <location>
        <position position="134"/>
    </location>
</feature>
<evidence type="ECO:0000313" key="15">
    <source>
        <dbReference type="Proteomes" id="UP001224359"/>
    </source>
</evidence>
<comment type="function">
    <text evidence="1 12">Catalyzes the condensation of (S)-aspartate-beta-semialdehyde [(S)-ASA] and pyruvate to 4-hydroxy-tetrahydrodipicolinate (HTPA).</text>
</comment>
<dbReference type="InterPro" id="IPR002220">
    <property type="entry name" value="DapA-like"/>
</dbReference>
<dbReference type="InterPro" id="IPR013785">
    <property type="entry name" value="Aldolase_TIM"/>
</dbReference>
<comment type="caution">
    <text evidence="14">The sequence shown here is derived from an EMBL/GenBank/DDBJ whole genome shotgun (WGS) entry which is preliminary data.</text>
</comment>
<dbReference type="PIRSF" id="PIRSF001365">
    <property type="entry name" value="DHDPS"/>
    <property type="match status" value="1"/>
</dbReference>
<evidence type="ECO:0000256" key="5">
    <source>
        <dbReference type="ARBA" id="ARBA00022490"/>
    </source>
</evidence>
<keyword evidence="10 12" id="KW-0704">Schiff base</keyword>